<protein>
    <submittedName>
        <fullName evidence="1">Uncharacterized protein</fullName>
    </submittedName>
</protein>
<organism evidence="1 2">
    <name type="scientific">Escherichia phage pEC-M719-6WT.1</name>
    <dbReference type="NCBI Taxonomy" id="3056220"/>
    <lineage>
        <taxon>Viruses</taxon>
        <taxon>Duplodnaviria</taxon>
        <taxon>Heunggongvirae</taxon>
        <taxon>Uroviricota</taxon>
        <taxon>Caudoviricetes</taxon>
        <taxon>Andersonviridae</taxon>
        <taxon>Ounavirinae</taxon>
        <taxon>Mooglevirus</taxon>
        <taxon>Mooglevirus M7196WT1</taxon>
    </lineage>
</organism>
<sequence length="40" mass="4633">MLWKHEIQTTSLHGDPLRSSKQSANYLAAKVGVEPTYYRR</sequence>
<name>A0AA51YF98_9CAUD</name>
<reference evidence="1 2" key="1">
    <citation type="submission" date="2023-04" db="EMBL/GenBank/DDBJ databases">
        <authorList>
            <person name="Wang C."/>
            <person name="Guo Z."/>
            <person name="Wang M."/>
            <person name="Wang X."/>
            <person name="Ji F."/>
            <person name="Zhao J."/>
            <person name="Zeng J."/>
            <person name="Zuo J."/>
        </authorList>
    </citation>
    <scope>NUCLEOTIDE SEQUENCE [LARGE SCALE GENOMIC DNA]</scope>
</reference>
<accession>A0AA51YF98</accession>
<proteinExistence type="predicted"/>
<evidence type="ECO:0000313" key="2">
    <source>
        <dbReference type="Proteomes" id="UP001268809"/>
    </source>
</evidence>
<dbReference type="EMBL" id="OQ845957">
    <property type="protein sequence ID" value="WMU95632.1"/>
    <property type="molecule type" value="Genomic_DNA"/>
</dbReference>
<keyword evidence="2" id="KW-1185">Reference proteome</keyword>
<dbReference type="Proteomes" id="UP001268809">
    <property type="component" value="Segment"/>
</dbReference>
<evidence type="ECO:0000313" key="1">
    <source>
        <dbReference type="EMBL" id="WMU95632.1"/>
    </source>
</evidence>